<reference evidence="9 10" key="1">
    <citation type="journal article" date="2013" name="PLoS ONE">
        <title>Genomic analysis of Melioribacter roseus, facultatively anaerobic organotrophic bacterium representing a novel deep lineage within Bacteriodetes/Chlorobi group.</title>
        <authorList>
            <person name="Kadnikov V.V."/>
            <person name="Mardanov A.V."/>
            <person name="Podosokorskaya O.A."/>
            <person name="Gavrilov S.N."/>
            <person name="Kublanov I.V."/>
            <person name="Beletsky A.V."/>
            <person name="Bonch-Osmolovskaya E.A."/>
            <person name="Ravin N.V."/>
        </authorList>
    </citation>
    <scope>NUCLEOTIDE SEQUENCE [LARGE SCALE GENOMIC DNA]</scope>
    <source>
        <strain evidence="10">JCM 17771 / P3M-2</strain>
    </source>
</reference>
<evidence type="ECO:0000313" key="9">
    <source>
        <dbReference type="EMBL" id="AFN74752.1"/>
    </source>
</evidence>
<dbReference type="PANTHER" id="PTHR33751">
    <property type="entry name" value="CBB3-TYPE CYTOCHROME C OXIDASE SUBUNIT FIXP"/>
    <property type="match status" value="1"/>
</dbReference>
<evidence type="ECO:0000256" key="3">
    <source>
        <dbReference type="ARBA" id="ARBA00023004"/>
    </source>
</evidence>
<gene>
    <name evidence="9" type="ordered locus">MROS_1515</name>
</gene>
<dbReference type="AlphaFoldDB" id="I6YVY3"/>
<protein>
    <submittedName>
        <fullName evidence="9">Cbb3-type cytochrome c oxidase subunit III</fullName>
    </submittedName>
</protein>
<dbReference type="SUPFAM" id="SSF46626">
    <property type="entry name" value="Cytochrome c"/>
    <property type="match status" value="1"/>
</dbReference>
<dbReference type="InterPro" id="IPR038414">
    <property type="entry name" value="CcoP_N_sf"/>
</dbReference>
<feature type="compositionally biased region" description="Basic and acidic residues" evidence="5">
    <location>
        <begin position="268"/>
        <end position="278"/>
    </location>
</feature>
<dbReference type="InterPro" id="IPR032858">
    <property type="entry name" value="CcoP_N"/>
</dbReference>
<keyword evidence="3 4" id="KW-0408">Iron</keyword>
<dbReference type="InterPro" id="IPR050597">
    <property type="entry name" value="Cytochrome_c_Oxidase_Subunit"/>
</dbReference>
<evidence type="ECO:0000256" key="4">
    <source>
        <dbReference type="PROSITE-ProRule" id="PRU00433"/>
    </source>
</evidence>
<accession>I6YVY3</accession>
<dbReference type="InterPro" id="IPR036909">
    <property type="entry name" value="Cyt_c-like_dom_sf"/>
</dbReference>
<organism evidence="9 10">
    <name type="scientific">Melioribacter roseus (strain DSM 23840 / JCM 17771 / VKM B-2668 / P3M-2)</name>
    <dbReference type="NCBI Taxonomy" id="1191523"/>
    <lineage>
        <taxon>Bacteria</taxon>
        <taxon>Pseudomonadati</taxon>
        <taxon>Ignavibacteriota</taxon>
        <taxon>Ignavibacteria</taxon>
        <taxon>Ignavibacteriales</taxon>
        <taxon>Melioribacteraceae</taxon>
        <taxon>Melioribacter</taxon>
    </lineage>
</organism>
<evidence type="ECO:0000313" key="10">
    <source>
        <dbReference type="Proteomes" id="UP000009011"/>
    </source>
</evidence>
<evidence type="ECO:0000256" key="7">
    <source>
        <dbReference type="SAM" id="SignalP"/>
    </source>
</evidence>
<keyword evidence="2 4" id="KW-0479">Metal-binding</keyword>
<feature type="chain" id="PRO_5003707060" evidence="7">
    <location>
        <begin position="24"/>
        <end position="278"/>
    </location>
</feature>
<feature type="signal peptide" evidence="7">
    <location>
        <begin position="1"/>
        <end position="23"/>
    </location>
</feature>
<dbReference type="eggNOG" id="COG2010">
    <property type="taxonomic scope" value="Bacteria"/>
</dbReference>
<dbReference type="EMBL" id="CP003557">
    <property type="protein sequence ID" value="AFN74752.1"/>
    <property type="molecule type" value="Genomic_DNA"/>
</dbReference>
<keyword evidence="6" id="KW-0472">Membrane</keyword>
<dbReference type="PATRIC" id="fig|1191523.3.peg.1607"/>
<proteinExistence type="predicted"/>
<dbReference type="Gene3D" id="1.10.760.10">
    <property type="entry name" value="Cytochrome c-like domain"/>
    <property type="match status" value="1"/>
</dbReference>
<evidence type="ECO:0000256" key="2">
    <source>
        <dbReference type="ARBA" id="ARBA00022723"/>
    </source>
</evidence>
<dbReference type="Proteomes" id="UP000009011">
    <property type="component" value="Chromosome"/>
</dbReference>
<dbReference type="GO" id="GO:0046872">
    <property type="term" value="F:metal ion binding"/>
    <property type="evidence" value="ECO:0007669"/>
    <property type="project" value="UniProtKB-KW"/>
</dbReference>
<dbReference type="STRING" id="1191523.MROS_1515"/>
<evidence type="ECO:0000256" key="1">
    <source>
        <dbReference type="ARBA" id="ARBA00022617"/>
    </source>
</evidence>
<keyword evidence="1 4" id="KW-0349">Heme</keyword>
<keyword evidence="10" id="KW-1185">Reference proteome</keyword>
<evidence type="ECO:0000256" key="6">
    <source>
        <dbReference type="SAM" id="Phobius"/>
    </source>
</evidence>
<feature type="transmembrane region" description="Helical" evidence="6">
    <location>
        <begin position="111"/>
        <end position="130"/>
    </location>
</feature>
<keyword evidence="7" id="KW-0732">Signal</keyword>
<evidence type="ECO:0000259" key="8">
    <source>
        <dbReference type="PROSITE" id="PS51007"/>
    </source>
</evidence>
<keyword evidence="6" id="KW-0812">Transmembrane</keyword>
<keyword evidence="6" id="KW-1133">Transmembrane helix</keyword>
<dbReference type="PROSITE" id="PS51007">
    <property type="entry name" value="CYTC"/>
    <property type="match status" value="1"/>
</dbReference>
<dbReference type="Pfam" id="PF13442">
    <property type="entry name" value="Cytochrome_CBB3"/>
    <property type="match status" value="1"/>
</dbReference>
<dbReference type="GO" id="GO:0009055">
    <property type="term" value="F:electron transfer activity"/>
    <property type="evidence" value="ECO:0007669"/>
    <property type="project" value="InterPro"/>
</dbReference>
<dbReference type="HOGENOM" id="CLU_061347_0_0_10"/>
<dbReference type="KEGG" id="mro:MROS_1515"/>
<dbReference type="Pfam" id="PF14715">
    <property type="entry name" value="FixP_N"/>
    <property type="match status" value="1"/>
</dbReference>
<name>I6YVY3_MELRP</name>
<dbReference type="GO" id="GO:0020037">
    <property type="term" value="F:heme binding"/>
    <property type="evidence" value="ECO:0007669"/>
    <property type="project" value="InterPro"/>
</dbReference>
<feature type="transmembrane region" description="Helical" evidence="6">
    <location>
        <begin position="33"/>
        <end position="55"/>
    </location>
</feature>
<dbReference type="PANTHER" id="PTHR33751:SF1">
    <property type="entry name" value="CBB3-TYPE CYTOCHROME C OXIDASE SUBUNIT FIXP"/>
    <property type="match status" value="1"/>
</dbReference>
<sequence length="278" mass="31237">MKMDKIKSILAVILLSPLSSVFAAGNEEILDSVMKTMIVITLLMIAFVLWLAFVYSEKNDSEGKLFLEPFRRLIAFLDRSAPLDKEQEMLLDHNYDGIRELDNRVPPWFQILFYGTIIWAAGYLINYHVIGDGQVQLNEYKYEIEQANLQREILIKSGAFINEETVSFVDDAAALSEGKEIFVKNCASCHGQNGEGLIGPNLTDDYWIHGGGIKNIFKVIKYGVPQKGMISWESQIEPKKIQAVASYIITLHGTNPPNPKAPEGELWNENKPEGNKGA</sequence>
<dbReference type="Gene3D" id="6.10.280.130">
    <property type="match status" value="1"/>
</dbReference>
<dbReference type="InterPro" id="IPR009056">
    <property type="entry name" value="Cyt_c-like_dom"/>
</dbReference>
<dbReference type="OrthoDB" id="9811281at2"/>
<feature type="region of interest" description="Disordered" evidence="5">
    <location>
        <begin position="254"/>
        <end position="278"/>
    </location>
</feature>
<evidence type="ECO:0000256" key="5">
    <source>
        <dbReference type="SAM" id="MobiDB-lite"/>
    </source>
</evidence>
<feature type="domain" description="Cytochrome c" evidence="8">
    <location>
        <begin position="173"/>
        <end position="252"/>
    </location>
</feature>